<dbReference type="PRINTS" id="PR00599">
    <property type="entry name" value="MAPEPTIDASE"/>
</dbReference>
<dbReference type="InterPro" id="IPR001714">
    <property type="entry name" value="Pept_M24_MAP"/>
</dbReference>
<feature type="binding site" evidence="6">
    <location>
        <position position="203"/>
    </location>
    <ligand>
        <name>a divalent metal cation</name>
        <dbReference type="ChEBI" id="CHEBI:60240"/>
        <label>2</label>
        <note>catalytic</note>
    </ligand>
</feature>
<feature type="binding site" evidence="6">
    <location>
        <position position="238"/>
    </location>
    <ligand>
        <name>a divalent metal cation</name>
        <dbReference type="ChEBI" id="CHEBI:60240"/>
        <label>1</label>
    </ligand>
</feature>
<feature type="binding site" evidence="6">
    <location>
        <position position="95"/>
    </location>
    <ligand>
        <name>a divalent metal cation</name>
        <dbReference type="ChEBI" id="CHEBI:60240"/>
        <label>1</label>
    </ligand>
</feature>
<dbReference type="PANTHER" id="PTHR43330">
    <property type="entry name" value="METHIONINE AMINOPEPTIDASE"/>
    <property type="match status" value="1"/>
</dbReference>
<dbReference type="GO" id="GO:0005829">
    <property type="term" value="C:cytosol"/>
    <property type="evidence" value="ECO:0007669"/>
    <property type="project" value="TreeGrafter"/>
</dbReference>
<evidence type="ECO:0000259" key="8">
    <source>
        <dbReference type="Pfam" id="PF00557"/>
    </source>
</evidence>
<keyword evidence="10" id="KW-1185">Reference proteome</keyword>
<evidence type="ECO:0000313" key="10">
    <source>
        <dbReference type="Proteomes" id="UP001321804"/>
    </source>
</evidence>
<evidence type="ECO:0000256" key="3">
    <source>
        <dbReference type="ARBA" id="ARBA00022670"/>
    </source>
</evidence>
<name>A0AAU9CQX7_9LACO</name>
<dbReference type="Pfam" id="PF00557">
    <property type="entry name" value="Peptidase_M24"/>
    <property type="match status" value="1"/>
</dbReference>
<feature type="binding site" evidence="6">
    <location>
        <position position="238"/>
    </location>
    <ligand>
        <name>a divalent metal cation</name>
        <dbReference type="ChEBI" id="CHEBI:60240"/>
        <label>2</label>
        <note>catalytic</note>
    </ligand>
</feature>
<sequence length="265" mass="29782">MITIKSPREIEGMAKSGHILAGVHRHLRNIIKPGISTWEIEEFAKKYIEDHGAIPSQIGFDGYKYATCISVNDEVAHGIPRRHLFLKNGDIVKVDMCVEYEGYQSDSCWSYGVGEISSLHQELLEVTKKSLYMGIEKSVIGNRIGDIGSVIQRFTEKEHHFGDVRDLIGHGIQPSIHEEPAVPHYGEPGQGIRLREGMTITIEPMINTGTWQIKSKEVQADDWTYYVSQDGSYSAQFEHTIAITKDGPKILTSQGDPEDEPYLIK</sequence>
<feature type="binding site" evidence="6">
    <location>
        <position position="77"/>
    </location>
    <ligand>
        <name>substrate</name>
    </ligand>
</feature>
<evidence type="ECO:0000256" key="4">
    <source>
        <dbReference type="ARBA" id="ARBA00022723"/>
    </source>
</evidence>
<gene>
    <name evidence="6 9" type="primary">map</name>
    <name evidence="9" type="ORF">KIMC2_08940</name>
</gene>
<organism evidence="9 10">
    <name type="scientific">Xylocopilactobacillus apis</name>
    <dbReference type="NCBI Taxonomy" id="2932183"/>
    <lineage>
        <taxon>Bacteria</taxon>
        <taxon>Bacillati</taxon>
        <taxon>Bacillota</taxon>
        <taxon>Bacilli</taxon>
        <taxon>Lactobacillales</taxon>
        <taxon>Lactobacillaceae</taxon>
        <taxon>Xylocopilactobacillus</taxon>
    </lineage>
</organism>
<keyword evidence="5 6" id="KW-0378">Hydrolase</keyword>
<evidence type="ECO:0000256" key="6">
    <source>
        <dbReference type="HAMAP-Rule" id="MF_01974"/>
    </source>
</evidence>
<dbReference type="InterPro" id="IPR036005">
    <property type="entry name" value="Creatinase/aminopeptidase-like"/>
</dbReference>
<keyword evidence="2 6" id="KW-0031">Aminopeptidase</keyword>
<comment type="cofactor">
    <cofactor evidence="6">
        <name>Co(2+)</name>
        <dbReference type="ChEBI" id="CHEBI:48828"/>
    </cofactor>
    <cofactor evidence="6">
        <name>Zn(2+)</name>
        <dbReference type="ChEBI" id="CHEBI:29105"/>
    </cofactor>
    <cofactor evidence="6">
        <name>Mn(2+)</name>
        <dbReference type="ChEBI" id="CHEBI:29035"/>
    </cofactor>
    <cofactor evidence="6">
        <name>Fe(2+)</name>
        <dbReference type="ChEBI" id="CHEBI:29033"/>
    </cofactor>
    <text evidence="6">Binds 2 divalent metal cations per subunit. Has a high-affinity and a low affinity metal-binding site. The true nature of the physiological cofactor is under debate. The enzyme is active with cobalt, zinc, manganese or divalent iron ions. Most likely, methionine aminopeptidases function as mononuclear Fe(2+)-metalloproteases under physiological conditions, and the catalytically relevant metal-binding site has been assigned to the histidine-containing high-affinity site.</text>
</comment>
<dbReference type="GO" id="GO:0006508">
    <property type="term" value="P:proteolysis"/>
    <property type="evidence" value="ECO:0007669"/>
    <property type="project" value="UniProtKB-KW"/>
</dbReference>
<feature type="binding site" evidence="6">
    <location>
        <position position="170"/>
    </location>
    <ligand>
        <name>a divalent metal cation</name>
        <dbReference type="ChEBI" id="CHEBI:60240"/>
        <label>2</label>
        <note>catalytic</note>
    </ligand>
</feature>
<protein>
    <recommendedName>
        <fullName evidence="6 7">Methionine aminopeptidase</fullName>
        <shortName evidence="6">MAP</shortName>
        <shortName evidence="6">MetAP</shortName>
        <ecNumber evidence="6 7">3.4.11.18</ecNumber>
    </recommendedName>
    <alternativeName>
        <fullName evidence="6">Peptidase M</fullName>
    </alternativeName>
</protein>
<comment type="subunit">
    <text evidence="6">Monomer.</text>
</comment>
<dbReference type="GO" id="GO:0070006">
    <property type="term" value="F:metalloaminopeptidase activity"/>
    <property type="evidence" value="ECO:0007669"/>
    <property type="project" value="UniProtKB-UniRule"/>
</dbReference>
<dbReference type="EC" id="3.4.11.18" evidence="6 7"/>
<dbReference type="GO" id="GO:0046872">
    <property type="term" value="F:metal ion binding"/>
    <property type="evidence" value="ECO:0007669"/>
    <property type="project" value="UniProtKB-UniRule"/>
</dbReference>
<keyword evidence="4 6" id="KW-0479">Metal-binding</keyword>
<feature type="binding site" evidence="6">
    <location>
        <position position="106"/>
    </location>
    <ligand>
        <name>a divalent metal cation</name>
        <dbReference type="ChEBI" id="CHEBI:60240"/>
        <label>2</label>
        <note>catalytic</note>
    </ligand>
</feature>
<evidence type="ECO:0000256" key="1">
    <source>
        <dbReference type="ARBA" id="ARBA00002521"/>
    </source>
</evidence>
<dbReference type="KEGG" id="xak:KIMC2_08940"/>
<evidence type="ECO:0000256" key="7">
    <source>
        <dbReference type="RuleBase" id="RU003653"/>
    </source>
</evidence>
<comment type="similarity">
    <text evidence="6">Belongs to the peptidase M24A family. Methionine aminopeptidase type 1 subfamily.</text>
</comment>
<dbReference type="RefSeq" id="WP_317698244.1">
    <property type="nucleotide sequence ID" value="NZ_AP026801.1"/>
</dbReference>
<proteinExistence type="inferred from homology"/>
<evidence type="ECO:0000256" key="5">
    <source>
        <dbReference type="ARBA" id="ARBA00022801"/>
    </source>
</evidence>
<dbReference type="InterPro" id="IPR000994">
    <property type="entry name" value="Pept_M24"/>
</dbReference>
<accession>A0AAU9CQX7</accession>
<dbReference type="PANTHER" id="PTHR43330:SF17">
    <property type="entry name" value="METHIONINE AMINOPEPTIDASE"/>
    <property type="match status" value="1"/>
</dbReference>
<dbReference type="AlphaFoldDB" id="A0AAU9CQX7"/>
<reference evidence="9 10" key="1">
    <citation type="journal article" date="2023" name="Microbiol. Spectr.">
        <title>Symbiosis of Carpenter Bees with Uncharacterized Lactic Acid Bacteria Showing NAD Auxotrophy.</title>
        <authorList>
            <person name="Kawasaki S."/>
            <person name="Ozawa K."/>
            <person name="Mori T."/>
            <person name="Yamamoto A."/>
            <person name="Ito M."/>
            <person name="Ohkuma M."/>
            <person name="Sakamoto M."/>
            <person name="Matsutani M."/>
        </authorList>
    </citation>
    <scope>NUCLEOTIDE SEQUENCE [LARGE SCALE GENOMIC DNA]</scope>
    <source>
        <strain evidence="9 10">KimC2</strain>
    </source>
</reference>
<dbReference type="HAMAP" id="MF_01974">
    <property type="entry name" value="MetAP_1"/>
    <property type="match status" value="1"/>
</dbReference>
<dbReference type="EMBL" id="AP026801">
    <property type="protein sequence ID" value="BDR56332.1"/>
    <property type="molecule type" value="Genomic_DNA"/>
</dbReference>
<comment type="catalytic activity">
    <reaction evidence="6 7">
        <text>Release of N-terminal amino acids, preferentially methionine, from peptides and arylamides.</text>
        <dbReference type="EC" id="3.4.11.18"/>
    </reaction>
</comment>
<dbReference type="SUPFAM" id="SSF55920">
    <property type="entry name" value="Creatinase/aminopeptidase"/>
    <property type="match status" value="1"/>
</dbReference>
<dbReference type="CDD" id="cd01086">
    <property type="entry name" value="MetAP1"/>
    <property type="match status" value="1"/>
</dbReference>
<dbReference type="GO" id="GO:0004239">
    <property type="term" value="F:initiator methionyl aminopeptidase activity"/>
    <property type="evidence" value="ECO:0007669"/>
    <property type="project" value="UniProtKB-UniRule"/>
</dbReference>
<evidence type="ECO:0000313" key="9">
    <source>
        <dbReference type="EMBL" id="BDR56332.1"/>
    </source>
</evidence>
<evidence type="ECO:0000256" key="2">
    <source>
        <dbReference type="ARBA" id="ARBA00022438"/>
    </source>
</evidence>
<dbReference type="Proteomes" id="UP001321804">
    <property type="component" value="Chromosome"/>
</dbReference>
<dbReference type="NCBIfam" id="TIGR00500">
    <property type="entry name" value="met_pdase_I"/>
    <property type="match status" value="1"/>
</dbReference>
<feature type="binding site" evidence="6">
    <location>
        <position position="177"/>
    </location>
    <ligand>
        <name>substrate</name>
    </ligand>
</feature>
<keyword evidence="3 6" id="KW-0645">Protease</keyword>
<comment type="function">
    <text evidence="1 6">Removes the N-terminal methionine from nascent proteins. The N-terminal methionine is often cleaved when the second residue in the primary sequence is small and uncharged (Met-Ala-, Cys, Gly, Pro, Ser, Thr, or Val). Requires deformylation of the N(alpha)-formylated initiator methionine before it can be hydrolyzed.</text>
</comment>
<dbReference type="Gene3D" id="3.90.230.10">
    <property type="entry name" value="Creatinase/methionine aminopeptidase superfamily"/>
    <property type="match status" value="1"/>
</dbReference>
<feature type="binding site" evidence="6">
    <location>
        <position position="106"/>
    </location>
    <ligand>
        <name>a divalent metal cation</name>
        <dbReference type="ChEBI" id="CHEBI:60240"/>
        <label>1</label>
    </ligand>
</feature>
<feature type="domain" description="Peptidase M24" evidence="8">
    <location>
        <begin position="11"/>
        <end position="245"/>
    </location>
</feature>
<dbReference type="InterPro" id="IPR002467">
    <property type="entry name" value="Pept_M24A_MAP1"/>
</dbReference>